<protein>
    <submittedName>
        <fullName evidence="1">Uncharacterized protein</fullName>
    </submittedName>
</protein>
<keyword evidence="2" id="KW-1185">Reference proteome</keyword>
<dbReference type="OrthoDB" id="427518at2759"/>
<proteinExistence type="predicted"/>
<sequence length="70" mass="7511">MTFHNCHGITVLHGPASSIANPEKDSSSEKISFDLVAIHGLNGDAIRTWSHDGTGAMWLRDQLSGVLPNV</sequence>
<evidence type="ECO:0000313" key="1">
    <source>
        <dbReference type="EMBL" id="KAB8071874.1"/>
    </source>
</evidence>
<dbReference type="EMBL" id="ML732261">
    <property type="protein sequence ID" value="KAB8071874.1"/>
    <property type="molecule type" value="Genomic_DNA"/>
</dbReference>
<gene>
    <name evidence="1" type="ORF">BDV29DRAFT_159070</name>
</gene>
<reference evidence="1 2" key="1">
    <citation type="submission" date="2019-04" db="EMBL/GenBank/DDBJ databases">
        <title>Friends and foes A comparative genomics study of 23 Aspergillus species from section Flavi.</title>
        <authorList>
            <consortium name="DOE Joint Genome Institute"/>
            <person name="Kjaerbolling I."/>
            <person name="Vesth T."/>
            <person name="Frisvad J.C."/>
            <person name="Nybo J.L."/>
            <person name="Theobald S."/>
            <person name="Kildgaard S."/>
            <person name="Isbrandt T."/>
            <person name="Kuo A."/>
            <person name="Sato A."/>
            <person name="Lyhne E.K."/>
            <person name="Kogle M.E."/>
            <person name="Wiebenga A."/>
            <person name="Kun R.S."/>
            <person name="Lubbers R.J."/>
            <person name="Makela M.R."/>
            <person name="Barry K."/>
            <person name="Chovatia M."/>
            <person name="Clum A."/>
            <person name="Daum C."/>
            <person name="Haridas S."/>
            <person name="He G."/>
            <person name="LaButti K."/>
            <person name="Lipzen A."/>
            <person name="Mondo S."/>
            <person name="Riley R."/>
            <person name="Salamov A."/>
            <person name="Simmons B.A."/>
            <person name="Magnuson J.K."/>
            <person name="Henrissat B."/>
            <person name="Mortensen U.H."/>
            <person name="Larsen T.O."/>
            <person name="Devries R.P."/>
            <person name="Grigoriev I.V."/>
            <person name="Machida M."/>
            <person name="Baker S.E."/>
            <person name="Andersen M.R."/>
        </authorList>
    </citation>
    <scope>NUCLEOTIDE SEQUENCE [LARGE SCALE GENOMIC DNA]</scope>
    <source>
        <strain evidence="1 2">CBS 151.66</strain>
    </source>
</reference>
<dbReference type="AlphaFoldDB" id="A0A5N5WXB8"/>
<evidence type="ECO:0000313" key="2">
    <source>
        <dbReference type="Proteomes" id="UP000326565"/>
    </source>
</evidence>
<name>A0A5N5WXB8_9EURO</name>
<accession>A0A5N5WXB8</accession>
<organism evidence="1 2">
    <name type="scientific">Aspergillus leporis</name>
    <dbReference type="NCBI Taxonomy" id="41062"/>
    <lineage>
        <taxon>Eukaryota</taxon>
        <taxon>Fungi</taxon>
        <taxon>Dikarya</taxon>
        <taxon>Ascomycota</taxon>
        <taxon>Pezizomycotina</taxon>
        <taxon>Eurotiomycetes</taxon>
        <taxon>Eurotiomycetidae</taxon>
        <taxon>Eurotiales</taxon>
        <taxon>Aspergillaceae</taxon>
        <taxon>Aspergillus</taxon>
        <taxon>Aspergillus subgen. Circumdati</taxon>
    </lineage>
</organism>
<dbReference type="Proteomes" id="UP000326565">
    <property type="component" value="Unassembled WGS sequence"/>
</dbReference>